<protein>
    <submittedName>
        <fullName evidence="1">Uncharacterized protein</fullName>
    </submittedName>
</protein>
<dbReference type="VEuPathDB" id="MicrosporidiaDB:H312_02426"/>
<evidence type="ECO:0000313" key="1">
    <source>
        <dbReference type="EMBL" id="KCZ80180.1"/>
    </source>
</evidence>
<dbReference type="Proteomes" id="UP000030655">
    <property type="component" value="Unassembled WGS sequence"/>
</dbReference>
<organism evidence="1 2">
    <name type="scientific">Anncaliia algerae PRA339</name>
    <dbReference type="NCBI Taxonomy" id="1288291"/>
    <lineage>
        <taxon>Eukaryota</taxon>
        <taxon>Fungi</taxon>
        <taxon>Fungi incertae sedis</taxon>
        <taxon>Microsporidia</taxon>
        <taxon>Tubulinosematoidea</taxon>
        <taxon>Tubulinosematidae</taxon>
        <taxon>Anncaliia</taxon>
    </lineage>
</organism>
<reference evidence="1 2" key="2">
    <citation type="submission" date="2014-03" db="EMBL/GenBank/DDBJ databases">
        <title>The Genome Sequence of Anncaliia algerae insect isolate PRA339.</title>
        <authorList>
            <consortium name="The Broad Institute Genome Sequencing Platform"/>
            <consortium name="The Broad Institute Genome Sequencing Center for Infectious Disease"/>
            <person name="Cuomo C."/>
            <person name="Becnel J."/>
            <person name="Sanscrainte N."/>
            <person name="Walker B."/>
            <person name="Young S.K."/>
            <person name="Zeng Q."/>
            <person name="Gargeya S."/>
            <person name="Fitzgerald M."/>
            <person name="Haas B."/>
            <person name="Abouelleil A."/>
            <person name="Alvarado L."/>
            <person name="Arachchi H.M."/>
            <person name="Berlin A.M."/>
            <person name="Chapman S.B."/>
            <person name="Dewar J."/>
            <person name="Goldberg J."/>
            <person name="Griggs A."/>
            <person name="Gujja S."/>
            <person name="Hansen M."/>
            <person name="Howarth C."/>
            <person name="Imamovic A."/>
            <person name="Larimer J."/>
            <person name="McCowan C."/>
            <person name="Murphy C."/>
            <person name="Neiman D."/>
            <person name="Pearson M."/>
            <person name="Priest M."/>
            <person name="Roberts A."/>
            <person name="Saif S."/>
            <person name="Shea T."/>
            <person name="Sisk P."/>
            <person name="Sykes S."/>
            <person name="Wortman J."/>
            <person name="Nusbaum C."/>
            <person name="Birren B."/>
        </authorList>
    </citation>
    <scope>NUCLEOTIDE SEQUENCE [LARGE SCALE GENOMIC DNA]</scope>
    <source>
        <strain evidence="1 2">PRA339</strain>
    </source>
</reference>
<dbReference type="HOGENOM" id="CLU_2108454_0_0_1"/>
<keyword evidence="2" id="KW-1185">Reference proteome</keyword>
<gene>
    <name evidence="1" type="ORF">H312_02426</name>
</gene>
<proteinExistence type="predicted"/>
<evidence type="ECO:0000313" key="2">
    <source>
        <dbReference type="Proteomes" id="UP000030655"/>
    </source>
</evidence>
<sequence>MKEQCLILKDIPFAYTLRSIRDDYFLLFYIIANIIKEDEEIKNESFQEEGSIHLHAYQKLYYSIKFRNYQCLILRGKPSLFQKENITPLCYYYVNSKNVFMKIQIVETYIRIQKF</sequence>
<reference evidence="2" key="1">
    <citation type="submission" date="2013-02" db="EMBL/GenBank/DDBJ databases">
        <authorList>
            <consortium name="The Broad Institute Genome Sequencing Platform"/>
            <person name="Cuomo C."/>
            <person name="Becnel J."/>
            <person name="Sanscrainte N."/>
            <person name="Walker B."/>
            <person name="Young S.K."/>
            <person name="Zeng Q."/>
            <person name="Gargeya S."/>
            <person name="Fitzgerald M."/>
            <person name="Haas B."/>
            <person name="Abouelleil A."/>
            <person name="Alvarado L."/>
            <person name="Arachchi H.M."/>
            <person name="Berlin A.M."/>
            <person name="Chapman S.B."/>
            <person name="Dewar J."/>
            <person name="Goldberg J."/>
            <person name="Griggs A."/>
            <person name="Gujja S."/>
            <person name="Hansen M."/>
            <person name="Howarth C."/>
            <person name="Imamovic A."/>
            <person name="Larimer J."/>
            <person name="McCowan C."/>
            <person name="Murphy C."/>
            <person name="Neiman D."/>
            <person name="Pearson M."/>
            <person name="Priest M."/>
            <person name="Roberts A."/>
            <person name="Saif S."/>
            <person name="Shea T."/>
            <person name="Sisk P."/>
            <person name="Sykes S."/>
            <person name="Wortman J."/>
            <person name="Nusbaum C."/>
            <person name="Birren B."/>
        </authorList>
    </citation>
    <scope>NUCLEOTIDE SEQUENCE [LARGE SCALE GENOMIC DNA]</scope>
    <source>
        <strain evidence="2">PRA339</strain>
    </source>
</reference>
<accession>A0A059EZ40</accession>
<name>A0A059EZ40_9MICR</name>
<dbReference type="EMBL" id="KK365198">
    <property type="protein sequence ID" value="KCZ80180.1"/>
    <property type="molecule type" value="Genomic_DNA"/>
</dbReference>
<dbReference type="AlphaFoldDB" id="A0A059EZ40"/>